<evidence type="ECO:0000313" key="3">
    <source>
        <dbReference type="Proteomes" id="UP000298138"/>
    </source>
</evidence>
<name>A0A4S2N879_9PEZI</name>
<organism evidence="2 3">
    <name type="scientific">Ascodesmis nigricans</name>
    <dbReference type="NCBI Taxonomy" id="341454"/>
    <lineage>
        <taxon>Eukaryota</taxon>
        <taxon>Fungi</taxon>
        <taxon>Dikarya</taxon>
        <taxon>Ascomycota</taxon>
        <taxon>Pezizomycotina</taxon>
        <taxon>Pezizomycetes</taxon>
        <taxon>Pezizales</taxon>
        <taxon>Ascodesmidaceae</taxon>
        <taxon>Ascodesmis</taxon>
    </lineage>
</organism>
<dbReference type="InParanoid" id="A0A4S2N879"/>
<protein>
    <submittedName>
        <fullName evidence="2">Uncharacterized protein</fullName>
    </submittedName>
</protein>
<feature type="compositionally biased region" description="Gly residues" evidence="1">
    <location>
        <begin position="259"/>
        <end position="274"/>
    </location>
</feature>
<reference evidence="2 3" key="1">
    <citation type="submission" date="2019-04" db="EMBL/GenBank/DDBJ databases">
        <title>Comparative genomics and transcriptomics to analyze fruiting body development in filamentous ascomycetes.</title>
        <authorList>
            <consortium name="DOE Joint Genome Institute"/>
            <person name="Lutkenhaus R."/>
            <person name="Traeger S."/>
            <person name="Breuer J."/>
            <person name="Kuo A."/>
            <person name="Lipzen A."/>
            <person name="Pangilinan J."/>
            <person name="Dilworth D."/>
            <person name="Sandor L."/>
            <person name="Poggeler S."/>
            <person name="Barry K."/>
            <person name="Grigoriev I.V."/>
            <person name="Nowrousian M."/>
        </authorList>
    </citation>
    <scope>NUCLEOTIDE SEQUENCE [LARGE SCALE GENOMIC DNA]</scope>
    <source>
        <strain evidence="2 3">CBS 389.68</strain>
    </source>
</reference>
<keyword evidence="3" id="KW-1185">Reference proteome</keyword>
<evidence type="ECO:0000256" key="1">
    <source>
        <dbReference type="SAM" id="MobiDB-lite"/>
    </source>
</evidence>
<dbReference type="OrthoDB" id="5413415at2759"/>
<accession>A0A4S2N879</accession>
<dbReference type="AlphaFoldDB" id="A0A4S2N879"/>
<proteinExistence type="predicted"/>
<evidence type="ECO:0000313" key="2">
    <source>
        <dbReference type="EMBL" id="TGZ85394.1"/>
    </source>
</evidence>
<dbReference type="EMBL" id="ML220112">
    <property type="protein sequence ID" value="TGZ85394.1"/>
    <property type="molecule type" value="Genomic_DNA"/>
</dbReference>
<sequence>MVLHNSKWDRKATKDRARKFKSKGKDLPEIAAQKAAQKAAEKALSQQSRSRQAPVDPNAPPLPAESRVAGDVSDDHEDGETSESEDEMGGIYLGTSPPLKKQQLDPTPAEAQSSTTAPQVVVEEEDDADHPHGKFSKRKLISNSYRYELPPSDDPHTTTEPPNLDPEPDYVALTTSRVSALEKEEARRKEQLHQDRARLDAAFLREMDRGGYGGKGEREYGFGEEEKAKVVKVDRSEFVELQEKIRRRENVEAFRKRFGGSGGKGAGRGGSKGGGGKEDVEDVDAFLMDLGLEDTKPTGSRKPAALSTADKTGGSHRGPLERKKAEEEDEEWLDAMLEVR</sequence>
<feature type="compositionally biased region" description="Acidic residues" evidence="1">
    <location>
        <begin position="72"/>
        <end position="88"/>
    </location>
</feature>
<dbReference type="Proteomes" id="UP000298138">
    <property type="component" value="Unassembled WGS sequence"/>
</dbReference>
<gene>
    <name evidence="2" type="ORF">EX30DRAFT_392743</name>
</gene>
<feature type="region of interest" description="Disordered" evidence="1">
    <location>
        <begin position="1"/>
        <end position="169"/>
    </location>
</feature>
<feature type="region of interest" description="Disordered" evidence="1">
    <location>
        <begin position="256"/>
        <end position="340"/>
    </location>
</feature>
<feature type="compositionally biased region" description="Basic and acidic residues" evidence="1">
    <location>
        <begin position="1"/>
        <end position="15"/>
    </location>
</feature>